<keyword evidence="2" id="KW-0732">Signal</keyword>
<sequence>MTTALLSVLWSFAAPVQHTATLHRKCRLVAVDFAFHCDSGTIAIASLSRFFGLLTLVGAACIVCFALERRRVHPSPLRSTSLLLYAAAAHHFRATEWTYHGVYCLDRASALLTGLVTMQWQNTIFLFDVKTWRGYSFDLLTGG</sequence>
<dbReference type="EMBL" id="JNBR01000131">
    <property type="protein sequence ID" value="OQR96745.1"/>
    <property type="molecule type" value="Genomic_DNA"/>
</dbReference>
<dbReference type="AlphaFoldDB" id="A0A1V9ZFG1"/>
<protein>
    <recommendedName>
        <fullName evidence="5">Secreted protein</fullName>
    </recommendedName>
</protein>
<feature type="chain" id="PRO_5013229709" description="Secreted protein" evidence="2">
    <location>
        <begin position="19"/>
        <end position="143"/>
    </location>
</feature>
<keyword evidence="1" id="KW-0812">Transmembrane</keyword>
<gene>
    <name evidence="3" type="ORF">ACHHYP_20690</name>
</gene>
<keyword evidence="1" id="KW-1133">Transmembrane helix</keyword>
<comment type="caution">
    <text evidence="3">The sequence shown here is derived from an EMBL/GenBank/DDBJ whole genome shotgun (WGS) entry which is preliminary data.</text>
</comment>
<name>A0A1V9ZFG1_ACHHY</name>
<feature type="transmembrane region" description="Helical" evidence="1">
    <location>
        <begin position="43"/>
        <end position="67"/>
    </location>
</feature>
<keyword evidence="4" id="KW-1185">Reference proteome</keyword>
<keyword evidence="1" id="KW-0472">Membrane</keyword>
<organism evidence="3 4">
    <name type="scientific">Achlya hypogyna</name>
    <name type="common">Oomycete</name>
    <name type="synonym">Protoachlya hypogyna</name>
    <dbReference type="NCBI Taxonomy" id="1202772"/>
    <lineage>
        <taxon>Eukaryota</taxon>
        <taxon>Sar</taxon>
        <taxon>Stramenopiles</taxon>
        <taxon>Oomycota</taxon>
        <taxon>Saprolegniomycetes</taxon>
        <taxon>Saprolegniales</taxon>
        <taxon>Achlyaceae</taxon>
        <taxon>Achlya</taxon>
    </lineage>
</organism>
<evidence type="ECO:0008006" key="5">
    <source>
        <dbReference type="Google" id="ProtNLM"/>
    </source>
</evidence>
<feature type="signal peptide" evidence="2">
    <location>
        <begin position="1"/>
        <end position="18"/>
    </location>
</feature>
<dbReference type="Proteomes" id="UP000243579">
    <property type="component" value="Unassembled WGS sequence"/>
</dbReference>
<proteinExistence type="predicted"/>
<reference evidence="3 4" key="1">
    <citation type="journal article" date="2014" name="Genome Biol. Evol.">
        <title>The secreted proteins of Achlya hypogyna and Thraustotheca clavata identify the ancestral oomycete secretome and reveal gene acquisitions by horizontal gene transfer.</title>
        <authorList>
            <person name="Misner I."/>
            <person name="Blouin N."/>
            <person name="Leonard G."/>
            <person name="Richards T.A."/>
            <person name="Lane C.E."/>
        </authorList>
    </citation>
    <scope>NUCLEOTIDE SEQUENCE [LARGE SCALE GENOMIC DNA]</scope>
    <source>
        <strain evidence="3 4">ATCC 48635</strain>
    </source>
</reference>
<dbReference type="OrthoDB" id="79078at2759"/>
<accession>A0A1V9ZFG1</accession>
<evidence type="ECO:0000256" key="2">
    <source>
        <dbReference type="SAM" id="SignalP"/>
    </source>
</evidence>
<evidence type="ECO:0000256" key="1">
    <source>
        <dbReference type="SAM" id="Phobius"/>
    </source>
</evidence>
<evidence type="ECO:0000313" key="3">
    <source>
        <dbReference type="EMBL" id="OQR96745.1"/>
    </source>
</evidence>
<evidence type="ECO:0000313" key="4">
    <source>
        <dbReference type="Proteomes" id="UP000243579"/>
    </source>
</evidence>